<sequence length="76" mass="8556">MTTNPKRPPHYAGRLFFTTDDLTRLGLPYANTTRLRWEAEGKFPKRVRLGGRSVAYLADEIDAYIAQLAASRGEDA</sequence>
<protein>
    <submittedName>
        <fullName evidence="1">Prophage regulatory protein</fullName>
    </submittedName>
</protein>
<dbReference type="Pfam" id="PF05930">
    <property type="entry name" value="Phage_AlpA"/>
    <property type="match status" value="1"/>
</dbReference>
<evidence type="ECO:0000313" key="2">
    <source>
        <dbReference type="Proteomes" id="UP000552700"/>
    </source>
</evidence>
<dbReference type="Proteomes" id="UP000552700">
    <property type="component" value="Unassembled WGS sequence"/>
</dbReference>
<accession>A0A841JAK5</accession>
<gene>
    <name evidence="1" type="ORF">FHS92_002928</name>
</gene>
<dbReference type="InterPro" id="IPR010260">
    <property type="entry name" value="AlpA"/>
</dbReference>
<comment type="caution">
    <text evidence="1">The sequence shown here is derived from an EMBL/GenBank/DDBJ whole genome shotgun (WGS) entry which is preliminary data.</text>
</comment>
<evidence type="ECO:0000313" key="1">
    <source>
        <dbReference type="EMBL" id="MBB6125171.1"/>
    </source>
</evidence>
<name>A0A841JAK5_9SPHN</name>
<dbReference type="RefSeq" id="WP_184081454.1">
    <property type="nucleotide sequence ID" value="NZ_JACIJP010000005.1"/>
</dbReference>
<organism evidence="1 2">
    <name type="scientific">Sphingobium subterraneum</name>
    <dbReference type="NCBI Taxonomy" id="627688"/>
    <lineage>
        <taxon>Bacteria</taxon>
        <taxon>Pseudomonadati</taxon>
        <taxon>Pseudomonadota</taxon>
        <taxon>Alphaproteobacteria</taxon>
        <taxon>Sphingomonadales</taxon>
        <taxon>Sphingomonadaceae</taxon>
        <taxon>Sphingobium</taxon>
    </lineage>
</organism>
<reference evidence="1 2" key="1">
    <citation type="submission" date="2020-08" db="EMBL/GenBank/DDBJ databases">
        <title>Genomic Encyclopedia of Type Strains, Phase IV (KMG-IV): sequencing the most valuable type-strain genomes for metagenomic binning, comparative biology and taxonomic classification.</title>
        <authorList>
            <person name="Goeker M."/>
        </authorList>
    </citation>
    <scope>NUCLEOTIDE SEQUENCE [LARGE SCALE GENOMIC DNA]</scope>
    <source>
        <strain evidence="1 2">DSM 102255</strain>
    </source>
</reference>
<dbReference type="AlphaFoldDB" id="A0A841JAK5"/>
<keyword evidence="2" id="KW-1185">Reference proteome</keyword>
<dbReference type="EMBL" id="JACIJP010000005">
    <property type="protein sequence ID" value="MBB6125171.1"/>
    <property type="molecule type" value="Genomic_DNA"/>
</dbReference>
<proteinExistence type="predicted"/>